<dbReference type="PROSITE" id="PS51340">
    <property type="entry name" value="MOSC"/>
    <property type="match status" value="1"/>
</dbReference>
<dbReference type="InterPro" id="IPR052353">
    <property type="entry name" value="Benzoxazolinone_Detox_Enz"/>
</dbReference>
<dbReference type="InterPro" id="IPR005302">
    <property type="entry name" value="MoCF_Sase_C"/>
</dbReference>
<evidence type="ECO:0000313" key="4">
    <source>
        <dbReference type="Proteomes" id="UP000002066"/>
    </source>
</evidence>
<sequence length="224" mass="23988">MKVLTVNLGRPTPSAHSDAADGLTGIGKQPSDVPVRVTDPGPKGSGGSGLAGDAVCDLRHHGGTDQAVYAYAREELDAWEKELGRPLPNGAFGENLTTLGLTVSRARIGERWRIGDELVLEVTSGRIPCRTFAGHLGERGWVKRFTREGATGAYLRVVEPGTIRSGDPVEVVHVPDHDITAALEFRATTTERELLPRLLDAGDALHTETLRAARAYIAKQNPVS</sequence>
<name>A0A8D3WFC1_STRFA</name>
<accession>A0A8D3WFC1</accession>
<dbReference type="PANTHER" id="PTHR30212">
    <property type="entry name" value="PROTEIN YIIM"/>
    <property type="match status" value="1"/>
</dbReference>
<gene>
    <name evidence="3" type="ordered locus">Sfla_2460</name>
</gene>
<organism evidence="3 4">
    <name type="scientific">Streptomyces pratensis (strain ATCC 33331 / IAF-45CD)</name>
    <dbReference type="NCBI Taxonomy" id="591167"/>
    <lineage>
        <taxon>Bacteria</taxon>
        <taxon>Bacillati</taxon>
        <taxon>Actinomycetota</taxon>
        <taxon>Actinomycetes</taxon>
        <taxon>Kitasatosporales</taxon>
        <taxon>Streptomycetaceae</taxon>
        <taxon>Streptomyces</taxon>
    </lineage>
</organism>
<dbReference type="PANTHER" id="PTHR30212:SF2">
    <property type="entry name" value="PROTEIN YIIM"/>
    <property type="match status" value="1"/>
</dbReference>
<protein>
    <submittedName>
        <fullName evidence="3">MOSC domain containing protein</fullName>
    </submittedName>
</protein>
<dbReference type="Proteomes" id="UP000002066">
    <property type="component" value="Chromosome"/>
</dbReference>
<dbReference type="GO" id="GO:0030170">
    <property type="term" value="F:pyridoxal phosphate binding"/>
    <property type="evidence" value="ECO:0007669"/>
    <property type="project" value="InterPro"/>
</dbReference>
<evidence type="ECO:0000313" key="3">
    <source>
        <dbReference type="EMBL" id="ADW03889.1"/>
    </source>
</evidence>
<dbReference type="Gene3D" id="2.40.33.20">
    <property type="entry name" value="PK beta-barrel domain-like"/>
    <property type="match status" value="1"/>
</dbReference>
<dbReference type="Pfam" id="PF03473">
    <property type="entry name" value="MOSC"/>
    <property type="match status" value="1"/>
</dbReference>
<evidence type="ECO:0000256" key="1">
    <source>
        <dbReference type="SAM" id="MobiDB-lite"/>
    </source>
</evidence>
<dbReference type="SUPFAM" id="SSF50800">
    <property type="entry name" value="PK beta-barrel domain-like"/>
    <property type="match status" value="1"/>
</dbReference>
<dbReference type="AlphaFoldDB" id="A0A8D3WFC1"/>
<proteinExistence type="predicted"/>
<dbReference type="InterPro" id="IPR011037">
    <property type="entry name" value="Pyrv_Knase-like_insert_dom_sf"/>
</dbReference>
<feature type="region of interest" description="Disordered" evidence="1">
    <location>
        <begin position="1"/>
        <end position="49"/>
    </location>
</feature>
<dbReference type="GO" id="GO:0030151">
    <property type="term" value="F:molybdenum ion binding"/>
    <property type="evidence" value="ECO:0007669"/>
    <property type="project" value="InterPro"/>
</dbReference>
<dbReference type="KEGG" id="sfa:Sfla_2460"/>
<reference evidence="3 4" key="1">
    <citation type="submission" date="2011-01" db="EMBL/GenBank/DDBJ databases">
        <title>Complete sequence of chromosome of Streptomyces flavogriseus ATCC 33331.</title>
        <authorList>
            <consortium name="US DOE Joint Genome Institute"/>
            <person name="Lucas S."/>
            <person name="Copeland A."/>
            <person name="Lapidus A."/>
            <person name="Cheng J.-F."/>
            <person name="Goodwin L."/>
            <person name="Pitluck S."/>
            <person name="Davenport K."/>
            <person name="Detter J.C."/>
            <person name="Han C."/>
            <person name="Tapia R."/>
            <person name="Land M."/>
            <person name="Hauser L."/>
            <person name="Kyrpides N."/>
            <person name="Ivanova N."/>
            <person name="Ovchinnikova G."/>
            <person name="Pagani I."/>
            <person name="Brumm P."/>
            <person name="Mead D."/>
            <person name="Woyke T."/>
        </authorList>
    </citation>
    <scope>NUCLEOTIDE SEQUENCE [LARGE SCALE GENOMIC DNA]</scope>
    <source>
        <strain evidence="4">ATCC 33331 / IAF-45CD</strain>
    </source>
</reference>
<dbReference type="EMBL" id="CP002475">
    <property type="protein sequence ID" value="ADW03889.1"/>
    <property type="molecule type" value="Genomic_DNA"/>
</dbReference>
<feature type="domain" description="MOSC" evidence="2">
    <location>
        <begin position="35"/>
        <end position="172"/>
    </location>
</feature>
<dbReference type="GO" id="GO:0003824">
    <property type="term" value="F:catalytic activity"/>
    <property type="evidence" value="ECO:0007669"/>
    <property type="project" value="InterPro"/>
</dbReference>
<dbReference type="OrthoDB" id="9786134at2"/>
<evidence type="ECO:0000259" key="2">
    <source>
        <dbReference type="PROSITE" id="PS51340"/>
    </source>
</evidence>